<dbReference type="Pfam" id="PF02805">
    <property type="entry name" value="Ada_Zn_binding"/>
    <property type="match status" value="1"/>
</dbReference>
<protein>
    <submittedName>
        <fullName evidence="4">Ada metal-binding domain-containing protein</fullName>
    </submittedName>
</protein>
<evidence type="ECO:0000256" key="1">
    <source>
        <dbReference type="ARBA" id="ARBA00023159"/>
    </source>
</evidence>
<accession>A0ABT5X8T3</accession>
<evidence type="ECO:0000256" key="2">
    <source>
        <dbReference type="SAM" id="MobiDB-lite"/>
    </source>
</evidence>
<organism evidence="4 5">
    <name type="scientific">Candidatus Methanocrinis natronophilus</name>
    <dbReference type="NCBI Taxonomy" id="3033396"/>
    <lineage>
        <taxon>Archaea</taxon>
        <taxon>Methanobacteriati</taxon>
        <taxon>Methanobacteriota</taxon>
        <taxon>Stenosarchaea group</taxon>
        <taxon>Methanomicrobia</taxon>
        <taxon>Methanotrichales</taxon>
        <taxon>Methanotrichaceae</taxon>
        <taxon>Methanocrinis</taxon>
    </lineage>
</organism>
<evidence type="ECO:0000313" key="4">
    <source>
        <dbReference type="EMBL" id="MDF0591108.1"/>
    </source>
</evidence>
<evidence type="ECO:0000259" key="3">
    <source>
        <dbReference type="Pfam" id="PF02805"/>
    </source>
</evidence>
<comment type="caution">
    <text evidence="4">The sequence shown here is derived from an EMBL/GenBank/DDBJ whole genome shotgun (WGS) entry which is preliminary data.</text>
</comment>
<feature type="domain" description="Ada DNA repair metal-binding" evidence="3">
    <location>
        <begin position="317"/>
        <end position="364"/>
    </location>
</feature>
<feature type="compositionally biased region" description="Low complexity" evidence="2">
    <location>
        <begin position="263"/>
        <end position="272"/>
    </location>
</feature>
<dbReference type="RefSeq" id="WP_316966849.1">
    <property type="nucleotide sequence ID" value="NZ_JARFPK010000027.1"/>
</dbReference>
<dbReference type="SUPFAM" id="SSF57884">
    <property type="entry name" value="Ada DNA repair protein, N-terminal domain (N-Ada 10)"/>
    <property type="match status" value="1"/>
</dbReference>
<keyword evidence="1" id="KW-0010">Activator</keyword>
<sequence length="364" mass="40056">MSLNLLSRRRILLLATFLMALASSIAYLHMGGDLHLPSEAEDAFTSILEEGGSWISGMGSSVSRGGSSLRDLLSPPSGSGGFGPSLERGLGEEGGMDEERRINDDGSGQVNDEIPLPPSFSAILEFNSSVSSSLFRTWGSLTLLGGSTLQYLILNATLWDGDRLVENTRYMMMDLEPGKSRDFDIREICTLSPERGYSSLLEVEMPEGLFSPERRDCIVAEDRPDVVVPGSDRYSSRYFYSREEPAEVRSIAPSRLYESADDAVASSRSDPAYRGTPLNRDASFSGDTPFDWDTSAYRGTVSDRGVEDSQEDPIYRYVGSKNSDKYHLLDCTSANKIKPENRVYFRDLSEAQKAGYSPCKACNP</sequence>
<feature type="region of interest" description="Disordered" evidence="2">
    <location>
        <begin position="66"/>
        <end position="111"/>
    </location>
</feature>
<dbReference type="EMBL" id="JARFPK010000027">
    <property type="protein sequence ID" value="MDF0591108.1"/>
    <property type="molecule type" value="Genomic_DNA"/>
</dbReference>
<feature type="compositionally biased region" description="Low complexity" evidence="2">
    <location>
        <begin position="66"/>
        <end position="77"/>
    </location>
</feature>
<reference evidence="4 5" key="1">
    <citation type="submission" date="2023-03" db="EMBL/GenBank/DDBJ databases">
        <title>WGS of Methanotrichaceae archaeon Mx.</title>
        <authorList>
            <person name="Sorokin D.Y."/>
            <person name="Merkel A.Y."/>
        </authorList>
    </citation>
    <scope>NUCLEOTIDE SEQUENCE [LARGE SCALE GENOMIC DNA]</scope>
    <source>
        <strain evidence="4 5">Mx</strain>
    </source>
</reference>
<dbReference type="InterPro" id="IPR035451">
    <property type="entry name" value="Ada-like_dom_sf"/>
</dbReference>
<keyword evidence="5" id="KW-1185">Reference proteome</keyword>
<dbReference type="Proteomes" id="UP001220010">
    <property type="component" value="Unassembled WGS sequence"/>
</dbReference>
<gene>
    <name evidence="4" type="ORF">P0O15_07995</name>
</gene>
<feature type="region of interest" description="Disordered" evidence="2">
    <location>
        <begin position="263"/>
        <end position="286"/>
    </location>
</feature>
<dbReference type="Gene3D" id="3.40.10.10">
    <property type="entry name" value="DNA Methylphosphotriester Repair Domain"/>
    <property type="match status" value="1"/>
</dbReference>
<name>A0ABT5X8T3_9EURY</name>
<dbReference type="InterPro" id="IPR004026">
    <property type="entry name" value="Ada_DNA_repair_Zn-bd"/>
</dbReference>
<evidence type="ECO:0000313" key="5">
    <source>
        <dbReference type="Proteomes" id="UP001220010"/>
    </source>
</evidence>
<proteinExistence type="predicted"/>